<keyword evidence="2" id="KW-1185">Reference proteome</keyword>
<sequence length="643" mass="68833">MEIKKMSRRKWLGTVGAAGAMLVTGSLLAKSNVQAAKEEQLIVVDDITALKALAHPEKVQFVMTRGYYASGDGGGALYCIVAGMSYAGAPDGFVDHALSAAGKVAVMDISNGIDMKQAGVQSGVDCTARVRAAYAKNAKTYTYSGDMAPIIDCDDPNYPSSKFAGGIFPPSFSSHWFDGQFRFQAKGSANGEYVLFNFQGREHVTMYRPWIVGDVGTTHTGTGGEWGFGFYLVSGAKHITIQEGLAEKFWGDGYYIGIYPANPNLPIPEHITLENCVADSNRRQGLSITAVKHGRIVGGEYRNTGKIASANPAYGIDIEPNNQTKSYIDVSLIDVATRGNSRGGLQFVPGFLSSPLPELPFYNVYVSNYRSVEDGNVGAMRFAYPDLSGSININRKLYGSIVIHKATIERPAAKGVDWSRWVHTAPEVIASDVTVLDANTSGVGGSSYHARCAFSMMIAADDVTKGMTTVGKVTLIRPKAIDTRTTPKMMAPFWMQTAPGASIRRLTIVDAYGENDLDGNKGFVRVNEAGGVTVRYEGDRPVKLLDQPLVCAAGTWAGYELRLPAAATGVLDVELPASAVSLGLTYTIVNTSQAGGQVRIKATGSDQLKRNGEASSTQQIVAAQETYTAKANLAGIWSLLDQI</sequence>
<dbReference type="InterPro" id="IPR012334">
    <property type="entry name" value="Pectin_lyas_fold"/>
</dbReference>
<name>A0A5C4SYN2_9BACL</name>
<dbReference type="Proteomes" id="UP000307943">
    <property type="component" value="Unassembled WGS sequence"/>
</dbReference>
<accession>A0A5C4SYN2</accession>
<comment type="caution">
    <text evidence="1">The sequence shown here is derived from an EMBL/GenBank/DDBJ whole genome shotgun (WGS) entry which is preliminary data.</text>
</comment>
<organism evidence="1 2">
    <name type="scientific">Paenibacillus hemerocallicola</name>
    <dbReference type="NCBI Taxonomy" id="1172614"/>
    <lineage>
        <taxon>Bacteria</taxon>
        <taxon>Bacillati</taxon>
        <taxon>Bacillota</taxon>
        <taxon>Bacilli</taxon>
        <taxon>Bacillales</taxon>
        <taxon>Paenibacillaceae</taxon>
        <taxon>Paenibacillus</taxon>
    </lineage>
</organism>
<dbReference type="EMBL" id="VDCQ01000072">
    <property type="protein sequence ID" value="TNJ61623.1"/>
    <property type="molecule type" value="Genomic_DNA"/>
</dbReference>
<evidence type="ECO:0000313" key="1">
    <source>
        <dbReference type="EMBL" id="TNJ61623.1"/>
    </source>
</evidence>
<dbReference type="OrthoDB" id="2489129at2"/>
<dbReference type="AlphaFoldDB" id="A0A5C4SYN2"/>
<dbReference type="PROSITE" id="PS51318">
    <property type="entry name" value="TAT"/>
    <property type="match status" value="1"/>
</dbReference>
<gene>
    <name evidence="1" type="ORF">FE784_34015</name>
</gene>
<dbReference type="RefSeq" id="WP_139606708.1">
    <property type="nucleotide sequence ID" value="NZ_VDCQ01000072.1"/>
</dbReference>
<dbReference type="Gene3D" id="2.160.20.10">
    <property type="entry name" value="Single-stranded right-handed beta-helix, Pectin lyase-like"/>
    <property type="match status" value="1"/>
</dbReference>
<reference evidence="1 2" key="1">
    <citation type="submission" date="2019-05" db="EMBL/GenBank/DDBJ databases">
        <title>We sequenced the genome of Paenibacillus hemerocallicola KCTC 33185 for further insight into its adaptation and study the phylogeny of Paenibacillus.</title>
        <authorList>
            <person name="Narsing Rao M.P."/>
        </authorList>
    </citation>
    <scope>NUCLEOTIDE SEQUENCE [LARGE SCALE GENOMIC DNA]</scope>
    <source>
        <strain evidence="1 2">KCTC 33185</strain>
    </source>
</reference>
<proteinExistence type="predicted"/>
<evidence type="ECO:0000313" key="2">
    <source>
        <dbReference type="Proteomes" id="UP000307943"/>
    </source>
</evidence>
<dbReference type="InterPro" id="IPR006311">
    <property type="entry name" value="TAT_signal"/>
</dbReference>
<protein>
    <submittedName>
        <fullName evidence="1">Uncharacterized protein</fullName>
    </submittedName>
</protein>